<evidence type="ECO:0000256" key="1">
    <source>
        <dbReference type="SAM" id="Phobius"/>
    </source>
</evidence>
<accession>A0A0P7BXA6</accession>
<dbReference type="AlphaFoldDB" id="A0A0P7BXA6"/>
<keyword evidence="1" id="KW-0472">Membrane</keyword>
<evidence type="ECO:0000259" key="4">
    <source>
        <dbReference type="Pfam" id="PF25221"/>
    </source>
</evidence>
<dbReference type="InterPro" id="IPR057436">
    <property type="entry name" value="5TMH_Lnb"/>
</dbReference>
<dbReference type="Pfam" id="PF13387">
    <property type="entry name" value="Lnb_N"/>
    <property type="match status" value="1"/>
</dbReference>
<dbReference type="Proteomes" id="UP000050454">
    <property type="component" value="Unassembled WGS sequence"/>
</dbReference>
<keyword evidence="1" id="KW-1133">Transmembrane helix</keyword>
<feature type="transmembrane region" description="Helical" evidence="1">
    <location>
        <begin position="346"/>
        <end position="364"/>
    </location>
</feature>
<feature type="signal peptide" evidence="2">
    <location>
        <begin position="1"/>
        <end position="19"/>
    </location>
</feature>
<keyword evidence="2" id="KW-0732">Signal</keyword>
<protein>
    <submittedName>
        <fullName evidence="5">Uncharacterized protein</fullName>
    </submittedName>
</protein>
<evidence type="ECO:0000313" key="5">
    <source>
        <dbReference type="EMBL" id="KPM49544.1"/>
    </source>
</evidence>
<keyword evidence="6" id="KW-1185">Reference proteome</keyword>
<evidence type="ECO:0000259" key="3">
    <source>
        <dbReference type="Pfam" id="PF13387"/>
    </source>
</evidence>
<dbReference type="Pfam" id="PF25221">
    <property type="entry name" value="5TMH_Lnb"/>
    <property type="match status" value="1"/>
</dbReference>
<sequence>MKKLLFLTFVLLVGTKLFAQFQPQKLSEQSEISLLTISPGEELWSFAGHTAIRVKDPVQGIDVNFNYGVFDFRKESFYLKFLRGTLPYEIGAYNFRDETPYWISENRKVTQQVLNLNQEQKQRFFDFLMENYQPENREYRYKFFYDNCSTRVRDVLEYATGDSLQFSQTLNAEKSFRDWIKISSQKSNNDWSEFGMDLLIGVPADETTNAYRAMFIPDNLMAAFDSAKIRRNGEWFPLVQTKYDLNMASNESKSLPIKPFMFFAILFLAFLFISYRESQSGKWYLSLDKVLFTLTGLCGFIFLLLWFFTDHGVTEYNWNVLWALPILFPLALFVKKKAKQPLVKKVFLVQMVMVIALLLLFKFLPQTFNVAILPIAGIVLMRSYLVWKRMI</sequence>
<dbReference type="PATRIC" id="fig|1605367.3.peg.1898"/>
<proteinExistence type="predicted"/>
<reference evidence="5 6" key="1">
    <citation type="submission" date="2015-07" db="EMBL/GenBank/DDBJ databases">
        <title>The draft genome sequence of Leadbetterella sp. JN14-9.</title>
        <authorList>
            <person name="Liu Y."/>
            <person name="Du J."/>
            <person name="Shao Z."/>
        </authorList>
    </citation>
    <scope>NUCLEOTIDE SEQUENCE [LARGE SCALE GENOMIC DNA]</scope>
    <source>
        <strain evidence="5 6">JN14-9</strain>
    </source>
</reference>
<organism evidence="5 6">
    <name type="scientific">Jiulongibacter sediminis</name>
    <dbReference type="NCBI Taxonomy" id="1605367"/>
    <lineage>
        <taxon>Bacteria</taxon>
        <taxon>Pseudomonadati</taxon>
        <taxon>Bacteroidota</taxon>
        <taxon>Cytophagia</taxon>
        <taxon>Cytophagales</taxon>
        <taxon>Leadbetterellaceae</taxon>
        <taxon>Jiulongibacter</taxon>
    </lineage>
</organism>
<keyword evidence="1" id="KW-0812">Transmembrane</keyword>
<feature type="transmembrane region" description="Helical" evidence="1">
    <location>
        <begin position="260"/>
        <end position="278"/>
    </location>
</feature>
<dbReference type="EMBL" id="LGTQ01000005">
    <property type="protein sequence ID" value="KPM49544.1"/>
    <property type="molecule type" value="Genomic_DNA"/>
</dbReference>
<name>A0A0P7BXA6_9BACT</name>
<feature type="chain" id="PRO_5006136310" evidence="2">
    <location>
        <begin position="20"/>
        <end position="391"/>
    </location>
</feature>
<evidence type="ECO:0000313" key="6">
    <source>
        <dbReference type="Proteomes" id="UP000050454"/>
    </source>
</evidence>
<feature type="domain" description="Lnb N-terminal periplasmic" evidence="3">
    <location>
        <begin position="28"/>
        <end position="167"/>
    </location>
</feature>
<gene>
    <name evidence="5" type="ORF">AFM12_02775</name>
</gene>
<feature type="transmembrane region" description="Helical" evidence="1">
    <location>
        <begin position="290"/>
        <end position="309"/>
    </location>
</feature>
<evidence type="ECO:0000256" key="2">
    <source>
        <dbReference type="SAM" id="SignalP"/>
    </source>
</evidence>
<dbReference type="RefSeq" id="WP_055143746.1">
    <property type="nucleotide sequence ID" value="NZ_JXSZ01000005.1"/>
</dbReference>
<feature type="transmembrane region" description="Helical" evidence="1">
    <location>
        <begin position="370"/>
        <end position="387"/>
    </location>
</feature>
<feature type="transmembrane region" description="Helical" evidence="1">
    <location>
        <begin position="315"/>
        <end position="334"/>
    </location>
</feature>
<dbReference type="OrthoDB" id="319167at2"/>
<dbReference type="STRING" id="1605367.AFM12_02775"/>
<comment type="caution">
    <text evidence="5">The sequence shown here is derived from an EMBL/GenBank/DDBJ whole genome shotgun (WGS) entry which is preliminary data.</text>
</comment>
<dbReference type="InterPro" id="IPR025178">
    <property type="entry name" value="Lnb_N"/>
</dbReference>
<feature type="domain" description="Lnb-like transmembrane" evidence="4">
    <location>
        <begin position="253"/>
        <end position="385"/>
    </location>
</feature>